<reference evidence="1 2" key="1">
    <citation type="journal article" date="2018" name="Emerg. Microbes Infect.">
        <title>Genomic analysis of oral Campylobacter concisus strains identified a potential bacterial molecular marker associated with active Crohn's disease.</title>
        <authorList>
            <person name="Liu F."/>
            <person name="Ma R."/>
            <person name="Tay C.Y.A."/>
            <person name="Octavia S."/>
            <person name="Lan R."/>
            <person name="Chung H.K.L."/>
            <person name="Riordan S.M."/>
            <person name="Grimm M.C."/>
            <person name="Leong R.W."/>
            <person name="Tanaka M.M."/>
            <person name="Connor S."/>
            <person name="Zhang L."/>
        </authorList>
    </citation>
    <scope>NUCLEOTIDE SEQUENCE [LARGE SCALE GENOMIC DNA]</scope>
    <source>
        <strain evidence="1 2">P1CDO2</strain>
    </source>
</reference>
<dbReference type="EMBL" id="CP060707">
    <property type="protein sequence ID" value="QPH90227.1"/>
    <property type="molecule type" value="Genomic_DNA"/>
</dbReference>
<sequence length="91" mass="10610">MRELYKIYLKGNAQLGQTPKTIHYSGSTLLPKPFALSIVKYSDNEGYYLLYLDKFGEEQADTYHETLEDAFGQAEFEFGVKKDEWFLVKNQ</sequence>
<organism evidence="1 2">
    <name type="scientific">Campylobacter concisus</name>
    <dbReference type="NCBI Taxonomy" id="199"/>
    <lineage>
        <taxon>Bacteria</taxon>
        <taxon>Pseudomonadati</taxon>
        <taxon>Campylobacterota</taxon>
        <taxon>Epsilonproteobacteria</taxon>
        <taxon>Campylobacterales</taxon>
        <taxon>Campylobacteraceae</taxon>
        <taxon>Campylobacter</taxon>
    </lineage>
</organism>
<proteinExistence type="predicted"/>
<evidence type="ECO:0000313" key="2">
    <source>
        <dbReference type="Proteomes" id="UP000594508"/>
    </source>
</evidence>
<dbReference type="RefSeq" id="WP_103558668.1">
    <property type="nucleotide sequence ID" value="NZ_PPBU01000068.1"/>
</dbReference>
<dbReference type="AlphaFoldDB" id="A0A7S9REE4"/>
<dbReference type="Proteomes" id="UP000594508">
    <property type="component" value="Chromosome"/>
</dbReference>
<accession>A0A7S9REE4</accession>
<gene>
    <name evidence="1" type="ORF">CVT00_01415</name>
</gene>
<protein>
    <submittedName>
        <fullName evidence="1">Uncharacterized protein</fullName>
    </submittedName>
</protein>
<evidence type="ECO:0000313" key="1">
    <source>
        <dbReference type="EMBL" id="QPH90227.1"/>
    </source>
</evidence>
<name>A0A7S9REE4_9BACT</name>